<dbReference type="Gene3D" id="3.10.50.40">
    <property type="match status" value="1"/>
</dbReference>
<evidence type="ECO:0000256" key="11">
    <source>
        <dbReference type="ARBA" id="ARBA00029986"/>
    </source>
</evidence>
<dbReference type="GO" id="GO:0003755">
    <property type="term" value="F:peptidyl-prolyl cis-trans isomerase activity"/>
    <property type="evidence" value="ECO:0007669"/>
    <property type="project" value="UniProtKB-UniRule"/>
</dbReference>
<evidence type="ECO:0000256" key="7">
    <source>
        <dbReference type="ARBA" id="ARBA00023186"/>
    </source>
</evidence>
<evidence type="ECO:0000256" key="2">
    <source>
        <dbReference type="ARBA" id="ARBA00005464"/>
    </source>
</evidence>
<keyword evidence="6 12" id="KW-0697">Rotamase</keyword>
<dbReference type="SUPFAM" id="SSF102735">
    <property type="entry name" value="Trigger factor ribosome-binding domain"/>
    <property type="match status" value="1"/>
</dbReference>
<evidence type="ECO:0000256" key="13">
    <source>
        <dbReference type="PROSITE-ProRule" id="PRU00277"/>
    </source>
</evidence>
<dbReference type="PANTHER" id="PTHR30560">
    <property type="entry name" value="TRIGGER FACTOR CHAPERONE AND PEPTIDYL-PROLYL CIS/TRANS ISOMERASE"/>
    <property type="match status" value="1"/>
</dbReference>
<dbReference type="InterPro" id="IPR036611">
    <property type="entry name" value="Trigger_fac_ribosome-bd_sf"/>
</dbReference>
<evidence type="ECO:0000256" key="12">
    <source>
        <dbReference type="HAMAP-Rule" id="MF_00303"/>
    </source>
</evidence>
<dbReference type="InterPro" id="IPR001179">
    <property type="entry name" value="PPIase_FKBP_dom"/>
</dbReference>
<evidence type="ECO:0000256" key="9">
    <source>
        <dbReference type="ARBA" id="ARBA00023306"/>
    </source>
</evidence>
<dbReference type="InterPro" id="IPR005215">
    <property type="entry name" value="Trig_fac"/>
</dbReference>
<organism evidence="16 17">
    <name type="scientific">Candidatus Mesenet longicola</name>
    <dbReference type="NCBI Taxonomy" id="1892558"/>
    <lineage>
        <taxon>Bacteria</taxon>
        <taxon>Pseudomonadati</taxon>
        <taxon>Pseudomonadota</taxon>
        <taxon>Alphaproteobacteria</taxon>
        <taxon>Rickettsiales</taxon>
        <taxon>Anaplasmataceae</taxon>
        <taxon>Candidatus Mesenet</taxon>
    </lineage>
</organism>
<dbReference type="Pfam" id="PF00254">
    <property type="entry name" value="FKBP_C"/>
    <property type="match status" value="1"/>
</dbReference>
<comment type="similarity">
    <text evidence="2 12 14">Belongs to the FKBP-type PPIase family. Tig subfamily.</text>
</comment>
<reference evidence="16 17" key="1">
    <citation type="journal article" date="2021" name="Microb. Ecol.">
        <title>Candidatus Mesenet longicola: Novel Endosymbionts of Brontispa longissima that Induce Cytoplasmic Incompatibility.</title>
        <authorList>
            <person name="Takano S."/>
            <person name="Gotoh Y."/>
            <person name="Hayashi T."/>
        </authorList>
    </citation>
    <scope>NUCLEOTIDE SEQUENCE [LARGE SCALE GENOMIC DNA]</scope>
    <source>
        <strain evidence="16">L5</strain>
    </source>
</reference>
<dbReference type="GO" id="GO:0051301">
    <property type="term" value="P:cell division"/>
    <property type="evidence" value="ECO:0007669"/>
    <property type="project" value="UniProtKB-KW"/>
</dbReference>
<dbReference type="InterPro" id="IPR008880">
    <property type="entry name" value="Trigger_fac_C"/>
</dbReference>
<evidence type="ECO:0000256" key="3">
    <source>
        <dbReference type="ARBA" id="ARBA00013194"/>
    </source>
</evidence>
<dbReference type="GO" id="GO:0043022">
    <property type="term" value="F:ribosome binding"/>
    <property type="evidence" value="ECO:0007669"/>
    <property type="project" value="TreeGrafter"/>
</dbReference>
<name>A0A8J3HP94_9RICK</name>
<dbReference type="InterPro" id="IPR027304">
    <property type="entry name" value="Trigger_fact/SurA_dom_sf"/>
</dbReference>
<evidence type="ECO:0000256" key="1">
    <source>
        <dbReference type="ARBA" id="ARBA00000971"/>
    </source>
</evidence>
<feature type="domain" description="PPIase FKBP-type" evidence="15">
    <location>
        <begin position="175"/>
        <end position="235"/>
    </location>
</feature>
<keyword evidence="7 12" id="KW-0143">Chaperone</keyword>
<comment type="domain">
    <text evidence="12">Consists of 3 domains; the N-terminus binds the ribosome, the middle domain has PPIase activity, while the C-terminus has intrinsic chaperone activity on its own.</text>
</comment>
<dbReference type="GO" id="GO:0005737">
    <property type="term" value="C:cytoplasm"/>
    <property type="evidence" value="ECO:0007669"/>
    <property type="project" value="UniProtKB-SubCell"/>
</dbReference>
<keyword evidence="8 12" id="KW-0413">Isomerase</keyword>
<dbReference type="Gene3D" id="1.10.3120.10">
    <property type="entry name" value="Trigger factor, C-terminal domain"/>
    <property type="match status" value="1"/>
</dbReference>
<keyword evidence="5 12" id="KW-0132">Cell division</keyword>
<accession>A0A8J3HP94</accession>
<comment type="function">
    <text evidence="10 12">Involved in protein export. Acts as a chaperone by maintaining the newly synthesized protein in an open conformation. Functions as a peptidyl-prolyl cis-trans isomerase.</text>
</comment>
<dbReference type="AlphaFoldDB" id="A0A8J3HP94"/>
<dbReference type="SUPFAM" id="SSF109998">
    <property type="entry name" value="Triger factor/SurA peptide-binding domain-like"/>
    <property type="match status" value="1"/>
</dbReference>
<dbReference type="EMBL" id="BNGU01000009">
    <property type="protein sequence ID" value="GHM59346.1"/>
    <property type="molecule type" value="Genomic_DNA"/>
</dbReference>
<dbReference type="Proteomes" id="UP000637906">
    <property type="component" value="Unassembled WGS sequence"/>
</dbReference>
<protein>
    <recommendedName>
        <fullName evidence="4 12">Trigger factor</fullName>
        <shortName evidence="12">TF</shortName>
        <ecNumber evidence="3 12">5.2.1.8</ecNumber>
    </recommendedName>
    <alternativeName>
        <fullName evidence="11 12">PPIase</fullName>
    </alternativeName>
</protein>
<dbReference type="InterPro" id="IPR008881">
    <property type="entry name" value="Trigger_fac_ribosome-bd_bac"/>
</dbReference>
<dbReference type="InterPro" id="IPR037041">
    <property type="entry name" value="Trigger_fac_C_sf"/>
</dbReference>
<keyword evidence="17" id="KW-1185">Reference proteome</keyword>
<dbReference type="GO" id="GO:0015031">
    <property type="term" value="P:protein transport"/>
    <property type="evidence" value="ECO:0007669"/>
    <property type="project" value="UniProtKB-UniRule"/>
</dbReference>
<proteinExistence type="inferred from homology"/>
<evidence type="ECO:0000256" key="5">
    <source>
        <dbReference type="ARBA" id="ARBA00022618"/>
    </source>
</evidence>
<sequence>MSDVLCDSFYFCKEIHKEGLEQKYEITVDNKYIESQLDDKLSEISKYAKLSGFRVGKVPHHIIVKNYGEEAKQEVIRDIINKCADDYIKKNKFNSLVSSNIEVVSAPDLNEQKDLIYKLSLEIMPEVPLIDPSIISIKSLEVKIEDSDVKEFISSIKSKSYNFVSAVNDHKVIDGDRVIIDFEGQIRGKLFKGGNAKNFVADVGSNQLLSDFSHNLIGMKKGETKNFTLKFPEDYKIISLASKEAGFHVEVKDVLVRAFLDKDDELAKNNGFEDITKFTNYIAEKINLECNHMKLMVMRKDLFDQIDKSYNFELPNTIVGQEQEKIQKLKDKDSIIDYTLEAKKRVKLGLLFMRYAQENKISVNYEDILNVILKQYVTEHSSVDNVLKLLKSNRKFYEMVSGQAIEDKVVSYIMEKVNKEEKQVISVKELKELFNAI</sequence>
<comment type="catalytic activity">
    <reaction evidence="1 12 13">
        <text>[protein]-peptidylproline (omega=180) = [protein]-peptidylproline (omega=0)</text>
        <dbReference type="Rhea" id="RHEA:16237"/>
        <dbReference type="Rhea" id="RHEA-COMP:10747"/>
        <dbReference type="Rhea" id="RHEA-COMP:10748"/>
        <dbReference type="ChEBI" id="CHEBI:83833"/>
        <dbReference type="ChEBI" id="CHEBI:83834"/>
        <dbReference type="EC" id="5.2.1.8"/>
    </reaction>
</comment>
<dbReference type="InterPro" id="IPR046357">
    <property type="entry name" value="PPIase_dom_sf"/>
</dbReference>
<evidence type="ECO:0000313" key="17">
    <source>
        <dbReference type="Proteomes" id="UP000637906"/>
    </source>
</evidence>
<evidence type="ECO:0000256" key="8">
    <source>
        <dbReference type="ARBA" id="ARBA00023235"/>
    </source>
</evidence>
<keyword evidence="9 12" id="KW-0131">Cell cycle</keyword>
<dbReference type="Pfam" id="PF05697">
    <property type="entry name" value="Trigger_N"/>
    <property type="match status" value="1"/>
</dbReference>
<dbReference type="Gene3D" id="3.30.70.1050">
    <property type="entry name" value="Trigger factor ribosome-binding domain"/>
    <property type="match status" value="1"/>
</dbReference>
<dbReference type="NCBIfam" id="TIGR00115">
    <property type="entry name" value="tig"/>
    <property type="match status" value="1"/>
</dbReference>
<dbReference type="GO" id="GO:0043335">
    <property type="term" value="P:protein unfolding"/>
    <property type="evidence" value="ECO:0007669"/>
    <property type="project" value="TreeGrafter"/>
</dbReference>
<dbReference type="FunFam" id="3.10.50.40:FF:000001">
    <property type="entry name" value="Trigger factor"/>
    <property type="match status" value="1"/>
</dbReference>
<evidence type="ECO:0000259" key="15">
    <source>
        <dbReference type="PROSITE" id="PS50059"/>
    </source>
</evidence>
<evidence type="ECO:0000256" key="4">
    <source>
        <dbReference type="ARBA" id="ARBA00016902"/>
    </source>
</evidence>
<evidence type="ECO:0000313" key="16">
    <source>
        <dbReference type="EMBL" id="GHM59346.1"/>
    </source>
</evidence>
<dbReference type="Pfam" id="PF05698">
    <property type="entry name" value="Trigger_C"/>
    <property type="match status" value="1"/>
</dbReference>
<comment type="subcellular location">
    <subcellularLocation>
        <location evidence="12">Cytoplasm</location>
    </subcellularLocation>
    <text evidence="12">About half TF is bound to the ribosome near the polypeptide exit tunnel while the other half is free in the cytoplasm.</text>
</comment>
<dbReference type="EC" id="5.2.1.8" evidence="3 12"/>
<dbReference type="PROSITE" id="PS50059">
    <property type="entry name" value="FKBP_PPIASE"/>
    <property type="match status" value="1"/>
</dbReference>
<dbReference type="GO" id="GO:0051083">
    <property type="term" value="P:'de novo' cotranslational protein folding"/>
    <property type="evidence" value="ECO:0007669"/>
    <property type="project" value="TreeGrafter"/>
</dbReference>
<evidence type="ECO:0000256" key="10">
    <source>
        <dbReference type="ARBA" id="ARBA00024849"/>
    </source>
</evidence>
<gene>
    <name evidence="12 16" type="primary">tig</name>
    <name evidence="16" type="ORF">sL5_03390</name>
</gene>
<evidence type="ECO:0000256" key="14">
    <source>
        <dbReference type="RuleBase" id="RU003914"/>
    </source>
</evidence>
<keyword evidence="12" id="KW-0963">Cytoplasm</keyword>
<dbReference type="GO" id="GO:0044183">
    <property type="term" value="F:protein folding chaperone"/>
    <property type="evidence" value="ECO:0007669"/>
    <property type="project" value="TreeGrafter"/>
</dbReference>
<dbReference type="PANTHER" id="PTHR30560:SF3">
    <property type="entry name" value="TRIGGER FACTOR-LIKE PROTEIN TIG, CHLOROPLASTIC"/>
    <property type="match status" value="1"/>
</dbReference>
<comment type="caution">
    <text evidence="16">The sequence shown here is derived from an EMBL/GenBank/DDBJ whole genome shotgun (WGS) entry which is preliminary data.</text>
</comment>
<dbReference type="SUPFAM" id="SSF54534">
    <property type="entry name" value="FKBP-like"/>
    <property type="match status" value="1"/>
</dbReference>
<dbReference type="PIRSF" id="PIRSF003095">
    <property type="entry name" value="Trigger_factor"/>
    <property type="match status" value="1"/>
</dbReference>
<dbReference type="HAMAP" id="MF_00303">
    <property type="entry name" value="Trigger_factor_Tig"/>
    <property type="match status" value="1"/>
</dbReference>
<evidence type="ECO:0000256" key="6">
    <source>
        <dbReference type="ARBA" id="ARBA00023110"/>
    </source>
</evidence>